<comment type="caution">
    <text evidence="1">The sequence shown here is derived from an EMBL/GenBank/DDBJ whole genome shotgun (WGS) entry which is preliminary data.</text>
</comment>
<dbReference type="Proteomes" id="UP000177913">
    <property type="component" value="Unassembled WGS sequence"/>
</dbReference>
<sequence>MCFLRPLKVKKIKGKKALLENGIKAIYDKKVGRVNVNDLVMVYGNLIIQKIEPKQIRYE</sequence>
<dbReference type="AlphaFoldDB" id="A0A1F7H5D5"/>
<proteinExistence type="predicted"/>
<name>A0A1F7H5D5_9BACT</name>
<reference evidence="1 2" key="1">
    <citation type="journal article" date="2016" name="Nat. Commun.">
        <title>Thousands of microbial genomes shed light on interconnected biogeochemical processes in an aquifer system.</title>
        <authorList>
            <person name="Anantharaman K."/>
            <person name="Brown C.T."/>
            <person name="Hug L.A."/>
            <person name="Sharon I."/>
            <person name="Castelle C.J."/>
            <person name="Probst A.J."/>
            <person name="Thomas B.C."/>
            <person name="Singh A."/>
            <person name="Wilkins M.J."/>
            <person name="Karaoz U."/>
            <person name="Brodie E.L."/>
            <person name="Williams K.H."/>
            <person name="Hubbard S.S."/>
            <person name="Banfield J.F."/>
        </authorList>
    </citation>
    <scope>NUCLEOTIDE SEQUENCE [LARGE SCALE GENOMIC DNA]</scope>
</reference>
<gene>
    <name evidence="1" type="ORF">A3C25_04125</name>
</gene>
<evidence type="ECO:0000313" key="1">
    <source>
        <dbReference type="EMBL" id="OGK25892.1"/>
    </source>
</evidence>
<accession>A0A1F7H5D5</accession>
<evidence type="ECO:0000313" key="2">
    <source>
        <dbReference type="Proteomes" id="UP000177913"/>
    </source>
</evidence>
<protein>
    <submittedName>
        <fullName evidence="1">Uncharacterized protein</fullName>
    </submittedName>
</protein>
<organism evidence="1 2">
    <name type="scientific">Candidatus Roizmanbacteria bacterium RIFCSPHIGHO2_02_FULL_38_11</name>
    <dbReference type="NCBI Taxonomy" id="1802039"/>
    <lineage>
        <taxon>Bacteria</taxon>
        <taxon>Candidatus Roizmaniibacteriota</taxon>
    </lineage>
</organism>
<dbReference type="EMBL" id="MFZO01000001">
    <property type="protein sequence ID" value="OGK25892.1"/>
    <property type="molecule type" value="Genomic_DNA"/>
</dbReference>